<evidence type="ECO:0000313" key="1">
    <source>
        <dbReference type="EMBL" id="MFC7599151.1"/>
    </source>
</evidence>
<name>A0ABW2SUF1_9ACTN</name>
<dbReference type="Pfam" id="PF20062">
    <property type="entry name" value="DUF6461"/>
    <property type="match status" value="1"/>
</dbReference>
<dbReference type="InterPro" id="IPR045592">
    <property type="entry name" value="DUF6461"/>
</dbReference>
<organism evidence="1 2">
    <name type="scientific">Streptosporangium amethystogenes subsp. fukuiense</name>
    <dbReference type="NCBI Taxonomy" id="698418"/>
    <lineage>
        <taxon>Bacteria</taxon>
        <taxon>Bacillati</taxon>
        <taxon>Actinomycetota</taxon>
        <taxon>Actinomycetes</taxon>
        <taxon>Streptosporangiales</taxon>
        <taxon>Streptosporangiaceae</taxon>
        <taxon>Streptosporangium</taxon>
    </lineage>
</organism>
<comment type="caution">
    <text evidence="1">The sequence shown here is derived from an EMBL/GenBank/DDBJ whole genome shotgun (WGS) entry which is preliminary data.</text>
</comment>
<accession>A0ABW2SUF1</accession>
<sequence length="204" mass="22514">MSSDTRLYDLLLSHVEQYDDETSPFEQFAALWCEGRDPRSIAALLGADLGSARMCTLAGVCDDLDIQYGDGVILAGQAGTWTLILQVAGFTVVLEENLMRLSEDGRRALSVSWDIGGNEEIHYAVNGTVAVRLSFILPEHRTGTDMTALDPFMNGLRFELDEYGESIEESISSAFVLAGRVTGEEIHAAWLDSPHERFVIPRTR</sequence>
<proteinExistence type="predicted"/>
<dbReference type="Proteomes" id="UP001596514">
    <property type="component" value="Unassembled WGS sequence"/>
</dbReference>
<gene>
    <name evidence="1" type="ORF">ACFQVD_03385</name>
</gene>
<protein>
    <submittedName>
        <fullName evidence="1">DUF6461 domain-containing protein</fullName>
    </submittedName>
</protein>
<dbReference type="RefSeq" id="WP_343963519.1">
    <property type="nucleotide sequence ID" value="NZ_BAAAGK010000017.1"/>
</dbReference>
<reference evidence="2" key="1">
    <citation type="journal article" date="2019" name="Int. J. Syst. Evol. Microbiol.">
        <title>The Global Catalogue of Microorganisms (GCM) 10K type strain sequencing project: providing services to taxonomists for standard genome sequencing and annotation.</title>
        <authorList>
            <consortium name="The Broad Institute Genomics Platform"/>
            <consortium name="The Broad Institute Genome Sequencing Center for Infectious Disease"/>
            <person name="Wu L."/>
            <person name="Ma J."/>
        </authorList>
    </citation>
    <scope>NUCLEOTIDE SEQUENCE [LARGE SCALE GENOMIC DNA]</scope>
    <source>
        <strain evidence="2">JCM 10083</strain>
    </source>
</reference>
<evidence type="ECO:0000313" key="2">
    <source>
        <dbReference type="Proteomes" id="UP001596514"/>
    </source>
</evidence>
<keyword evidence="2" id="KW-1185">Reference proteome</keyword>
<dbReference type="EMBL" id="JBHTEE010000001">
    <property type="protein sequence ID" value="MFC7599151.1"/>
    <property type="molecule type" value="Genomic_DNA"/>
</dbReference>